<comment type="caution">
    <text evidence="1">The sequence shown here is derived from an EMBL/GenBank/DDBJ whole genome shotgun (WGS) entry which is preliminary data.</text>
</comment>
<name>A0A392TQD2_9FABA</name>
<accession>A0A392TQD2</accession>
<feature type="non-terminal residue" evidence="1">
    <location>
        <position position="56"/>
    </location>
</feature>
<evidence type="ECO:0000313" key="2">
    <source>
        <dbReference type="Proteomes" id="UP000265520"/>
    </source>
</evidence>
<dbReference type="EMBL" id="LXQA010617931">
    <property type="protein sequence ID" value="MCI62390.1"/>
    <property type="molecule type" value="Genomic_DNA"/>
</dbReference>
<evidence type="ECO:0000313" key="1">
    <source>
        <dbReference type="EMBL" id="MCI62390.1"/>
    </source>
</evidence>
<keyword evidence="2" id="KW-1185">Reference proteome</keyword>
<sequence>MTSFSSSVLDSLMVSLKHLTASLDLYLEATSIIVQAESATINGREEDSFLPVKEEG</sequence>
<protein>
    <submittedName>
        <fullName evidence="1">Uncharacterized protein</fullName>
    </submittedName>
</protein>
<organism evidence="1 2">
    <name type="scientific">Trifolium medium</name>
    <dbReference type="NCBI Taxonomy" id="97028"/>
    <lineage>
        <taxon>Eukaryota</taxon>
        <taxon>Viridiplantae</taxon>
        <taxon>Streptophyta</taxon>
        <taxon>Embryophyta</taxon>
        <taxon>Tracheophyta</taxon>
        <taxon>Spermatophyta</taxon>
        <taxon>Magnoliopsida</taxon>
        <taxon>eudicotyledons</taxon>
        <taxon>Gunneridae</taxon>
        <taxon>Pentapetalae</taxon>
        <taxon>rosids</taxon>
        <taxon>fabids</taxon>
        <taxon>Fabales</taxon>
        <taxon>Fabaceae</taxon>
        <taxon>Papilionoideae</taxon>
        <taxon>50 kb inversion clade</taxon>
        <taxon>NPAAA clade</taxon>
        <taxon>Hologalegina</taxon>
        <taxon>IRL clade</taxon>
        <taxon>Trifolieae</taxon>
        <taxon>Trifolium</taxon>
    </lineage>
</organism>
<dbReference type="AlphaFoldDB" id="A0A392TQD2"/>
<proteinExistence type="predicted"/>
<dbReference type="Proteomes" id="UP000265520">
    <property type="component" value="Unassembled WGS sequence"/>
</dbReference>
<reference evidence="1 2" key="1">
    <citation type="journal article" date="2018" name="Front. Plant Sci.">
        <title>Red Clover (Trifolium pratense) and Zigzag Clover (T. medium) - A Picture of Genomic Similarities and Differences.</title>
        <authorList>
            <person name="Dluhosova J."/>
            <person name="Istvanek J."/>
            <person name="Nedelnik J."/>
            <person name="Repkova J."/>
        </authorList>
    </citation>
    <scope>NUCLEOTIDE SEQUENCE [LARGE SCALE GENOMIC DNA]</scope>
    <source>
        <strain evidence="2">cv. 10/8</strain>
        <tissue evidence="1">Leaf</tissue>
    </source>
</reference>